<keyword evidence="5 7" id="KW-0472">Membrane</keyword>
<keyword evidence="4 7" id="KW-1133">Transmembrane helix</keyword>
<dbReference type="GeneID" id="28872838"/>
<keyword evidence="2 7" id="KW-0812">Transmembrane</keyword>
<feature type="compositionally biased region" description="Polar residues" evidence="6">
    <location>
        <begin position="423"/>
        <end position="436"/>
    </location>
</feature>
<evidence type="ECO:0000313" key="9">
    <source>
        <dbReference type="EMBL" id="OBR02531.1"/>
    </source>
</evidence>
<dbReference type="KEGG" id="chig:CH63R_13757"/>
<organism evidence="9 10">
    <name type="scientific">Colletotrichum higginsianum (strain IMI 349063)</name>
    <name type="common">Crucifer anthracnose fungus</name>
    <dbReference type="NCBI Taxonomy" id="759273"/>
    <lineage>
        <taxon>Eukaryota</taxon>
        <taxon>Fungi</taxon>
        <taxon>Dikarya</taxon>
        <taxon>Ascomycota</taxon>
        <taxon>Pezizomycotina</taxon>
        <taxon>Sordariomycetes</taxon>
        <taxon>Hypocreomycetidae</taxon>
        <taxon>Glomerellales</taxon>
        <taxon>Glomerellaceae</taxon>
        <taxon>Colletotrichum</taxon>
        <taxon>Colletotrichum destructivum species complex</taxon>
    </lineage>
</organism>
<evidence type="ECO:0000256" key="2">
    <source>
        <dbReference type="ARBA" id="ARBA00022692"/>
    </source>
</evidence>
<feature type="compositionally biased region" description="Polar residues" evidence="6">
    <location>
        <begin position="361"/>
        <end position="373"/>
    </location>
</feature>
<feature type="region of interest" description="Disordered" evidence="6">
    <location>
        <begin position="357"/>
        <end position="436"/>
    </location>
</feature>
<dbReference type="InterPro" id="IPR003388">
    <property type="entry name" value="Reticulon"/>
</dbReference>
<feature type="compositionally biased region" description="Polar residues" evidence="6">
    <location>
        <begin position="385"/>
        <end position="397"/>
    </location>
</feature>
<feature type="compositionally biased region" description="Polar residues" evidence="6">
    <location>
        <begin position="252"/>
        <end position="262"/>
    </location>
</feature>
<evidence type="ECO:0000256" key="5">
    <source>
        <dbReference type="ARBA" id="ARBA00023136"/>
    </source>
</evidence>
<comment type="subcellular location">
    <subcellularLocation>
        <location evidence="1">Endoplasmic reticulum membrane</location>
        <topology evidence="1">Multi-pass membrane protein</topology>
    </subcellularLocation>
</comment>
<reference evidence="10" key="1">
    <citation type="journal article" date="2017" name="BMC Genomics">
        <title>Gapless genome assembly of Colletotrichum higginsianum reveals chromosome structure and association of transposable elements with secondary metabolite gene clusters.</title>
        <authorList>
            <person name="Dallery J.-F."/>
            <person name="Lapalu N."/>
            <person name="Zampounis A."/>
            <person name="Pigne S."/>
            <person name="Luyten I."/>
            <person name="Amselem J."/>
            <person name="Wittenberg A.H.J."/>
            <person name="Zhou S."/>
            <person name="de Queiroz M.V."/>
            <person name="Robin G.P."/>
            <person name="Auger A."/>
            <person name="Hainaut M."/>
            <person name="Henrissat B."/>
            <person name="Kim K.-T."/>
            <person name="Lee Y.-H."/>
            <person name="Lespinet O."/>
            <person name="Schwartz D.C."/>
            <person name="Thon M.R."/>
            <person name="O'Connell R.J."/>
        </authorList>
    </citation>
    <scope>NUCLEOTIDE SEQUENCE [LARGE SCALE GENOMIC DNA]</scope>
    <source>
        <strain evidence="10">IMI 349063</strain>
    </source>
</reference>
<feature type="compositionally biased region" description="Basic and acidic residues" evidence="6">
    <location>
        <begin position="398"/>
        <end position="414"/>
    </location>
</feature>
<feature type="compositionally biased region" description="Polar residues" evidence="6">
    <location>
        <begin position="274"/>
        <end position="306"/>
    </location>
</feature>
<feature type="transmembrane region" description="Helical" evidence="7">
    <location>
        <begin position="66"/>
        <end position="84"/>
    </location>
</feature>
<dbReference type="Gene3D" id="1.20.120.20">
    <property type="entry name" value="Apolipoprotein"/>
    <property type="match status" value="1"/>
</dbReference>
<gene>
    <name evidence="9" type="ORF">CH63R_13757</name>
</gene>
<name>A0A1B7XRZ7_COLHI</name>
<evidence type="ECO:0000313" key="10">
    <source>
        <dbReference type="Proteomes" id="UP000092177"/>
    </source>
</evidence>
<feature type="domain" description="Reticulon" evidence="8">
    <location>
        <begin position="57"/>
        <end position="197"/>
    </location>
</feature>
<feature type="transmembrane region" description="Helical" evidence="7">
    <location>
        <begin position="158"/>
        <end position="175"/>
    </location>
</feature>
<evidence type="ECO:0000256" key="6">
    <source>
        <dbReference type="SAM" id="MobiDB-lite"/>
    </source>
</evidence>
<evidence type="ECO:0000256" key="1">
    <source>
        <dbReference type="ARBA" id="ARBA00004477"/>
    </source>
</evidence>
<dbReference type="AlphaFoldDB" id="A0A1B7XRZ7"/>
<sequence length="458" mass="48001">MGEPSVVVVHSDGGDHNTDQITSTIQRALQERSNPTPEQDGPLKQVLAHQDSLYHYISWEDPLRTLGTYLGSLGILFGAHYLPFTQWALKAGMTTLGVVSVTEFASRSFSSDSISTRLRPKKYKTVPESTLNATLKDVHDLIQSGAVQAQKIIYGQDLEKTFAAFIGFAAIYGLMQFLAPFWLAVLALTSVFIAPLVNSPQGRKVAHDATARAQEIANTTGEMGKDLAHTGQVKASELSSKAQQAAHDAGRTVSNTAQNGKQTAADVSARARDNASNLSGAAAQGTKNAGANVSNAAQGGQQTAADLSSKARDNTADASRYAGEQVGGLQQAGANALESARGSLGSVFGQAKQNLGGASDGNYTHESSHNVSHSGDRATGGDYSRGQSGVSSDGSARNTHDYSHNVSHSGDRNNEGTYPRGQSGISNDGSVSNAAHSSHIVEAPVRLSAADEVNRRAV</sequence>
<dbReference type="Pfam" id="PF02453">
    <property type="entry name" value="Reticulon"/>
    <property type="match status" value="1"/>
</dbReference>
<evidence type="ECO:0000256" key="7">
    <source>
        <dbReference type="SAM" id="Phobius"/>
    </source>
</evidence>
<feature type="region of interest" description="Disordered" evidence="6">
    <location>
        <begin position="232"/>
        <end position="318"/>
    </location>
</feature>
<dbReference type="EMBL" id="LTAN01000010">
    <property type="protein sequence ID" value="OBR02531.1"/>
    <property type="molecule type" value="Genomic_DNA"/>
</dbReference>
<evidence type="ECO:0000259" key="8">
    <source>
        <dbReference type="Pfam" id="PF02453"/>
    </source>
</evidence>
<evidence type="ECO:0000256" key="4">
    <source>
        <dbReference type="ARBA" id="ARBA00022989"/>
    </source>
</evidence>
<dbReference type="RefSeq" id="XP_018151049.1">
    <property type="nucleotide sequence ID" value="XM_018308731.1"/>
</dbReference>
<dbReference type="OrthoDB" id="567788at2759"/>
<dbReference type="GO" id="GO:0005789">
    <property type="term" value="C:endoplasmic reticulum membrane"/>
    <property type="evidence" value="ECO:0007669"/>
    <property type="project" value="UniProtKB-SubCell"/>
</dbReference>
<keyword evidence="10" id="KW-1185">Reference proteome</keyword>
<dbReference type="VEuPathDB" id="FungiDB:CH63R_13757"/>
<evidence type="ECO:0000256" key="3">
    <source>
        <dbReference type="ARBA" id="ARBA00022824"/>
    </source>
</evidence>
<protein>
    <submittedName>
        <fullName evidence="9">Reticulon-like protein</fullName>
    </submittedName>
</protein>
<dbReference type="Proteomes" id="UP000092177">
    <property type="component" value="Chromosome 10"/>
</dbReference>
<comment type="caution">
    <text evidence="9">The sequence shown here is derived from an EMBL/GenBank/DDBJ whole genome shotgun (WGS) entry which is preliminary data.</text>
</comment>
<keyword evidence="3" id="KW-0256">Endoplasmic reticulum</keyword>
<proteinExistence type="predicted"/>
<accession>A0A1B7XRZ7</accession>